<feature type="domain" description="4Fe-4S ferredoxin-type" evidence="6">
    <location>
        <begin position="194"/>
        <end position="223"/>
    </location>
</feature>
<keyword evidence="4" id="KW-0408">Iron</keyword>
<evidence type="ECO:0000313" key="7">
    <source>
        <dbReference type="EMBL" id="KKM82697.1"/>
    </source>
</evidence>
<reference evidence="7" key="1">
    <citation type="journal article" date="2015" name="Nature">
        <title>Complex archaea that bridge the gap between prokaryotes and eukaryotes.</title>
        <authorList>
            <person name="Spang A."/>
            <person name="Saw J.H."/>
            <person name="Jorgensen S.L."/>
            <person name="Zaremba-Niedzwiedzka K."/>
            <person name="Martijn J."/>
            <person name="Lind A.E."/>
            <person name="van Eijk R."/>
            <person name="Schleper C."/>
            <person name="Guy L."/>
            <person name="Ettema T.J."/>
        </authorList>
    </citation>
    <scope>NUCLEOTIDE SEQUENCE</scope>
</reference>
<dbReference type="Pfam" id="PF12838">
    <property type="entry name" value="Fer4_7"/>
    <property type="match status" value="1"/>
</dbReference>
<sequence length="536" mass="57419">MTDGTNLKTLVLLCPDLETLGQGLDLQELEQWLQETMPPVLVQGVPDLVLRSGELARAVAASGAARLVLGLSCGQYSTAEVQVEARKAGLDPLGLEVINLGAYAALVDPRSLATEKAKILLAAAVARARAYQGSQAQNVKPCLPTRLGRRSLFNLSLLEYRPVPSIRVECCAAAYGCEQCVRVCPRGALGGINSRISLKKSLCESCGLCLTACPQEAVEFPGYAPTQLAAQITTLLDPDVGTLQPRAILFTCRRGARALEGLARRGKIYPVDWLPVQMPCLGMVSPAWILACLSLGARAVGLVSCPGHCPFGQDEIIEGRVTFCRELLRRLDGSYQTVSLLRLADLREPKSIQAQAPSTRTRQHKAFVPRTCSFPSIDPQSAAEVFLHLAQVDGATAEVSLTHPNSPFGVVEVTDGCTACGMCAVACSTGALALEREDGNIALTFDASLCMACAQCLPTCPEASSQVLQLQRITDLQRLSQGRVVLYQDQDRRCDACGAPIASAQMLRRMATLLGDESSIASLITRYCPECRQLFG</sequence>
<keyword evidence="5" id="KW-0411">Iron-sulfur</keyword>
<keyword evidence="1" id="KW-0004">4Fe-4S</keyword>
<evidence type="ECO:0000256" key="2">
    <source>
        <dbReference type="ARBA" id="ARBA00022723"/>
    </source>
</evidence>
<evidence type="ECO:0000256" key="3">
    <source>
        <dbReference type="ARBA" id="ARBA00023002"/>
    </source>
</evidence>
<feature type="domain" description="4Fe-4S ferredoxin-type" evidence="6">
    <location>
        <begin position="441"/>
        <end position="470"/>
    </location>
</feature>
<comment type="caution">
    <text evidence="7">The sequence shown here is derived from an EMBL/GenBank/DDBJ whole genome shotgun (WGS) entry which is preliminary data.</text>
</comment>
<organism evidence="7">
    <name type="scientific">marine sediment metagenome</name>
    <dbReference type="NCBI Taxonomy" id="412755"/>
    <lineage>
        <taxon>unclassified sequences</taxon>
        <taxon>metagenomes</taxon>
        <taxon>ecological metagenomes</taxon>
    </lineage>
</organism>
<feature type="domain" description="4Fe-4S ferredoxin-type" evidence="6">
    <location>
        <begin position="407"/>
        <end position="437"/>
    </location>
</feature>
<keyword evidence="2" id="KW-0479">Metal-binding</keyword>
<evidence type="ECO:0000259" key="6">
    <source>
        <dbReference type="PROSITE" id="PS51379"/>
    </source>
</evidence>
<dbReference type="AlphaFoldDB" id="A0A0F9NMX8"/>
<dbReference type="InterPro" id="IPR017900">
    <property type="entry name" value="4Fe4S_Fe_S_CS"/>
</dbReference>
<dbReference type="SUPFAM" id="SSF54862">
    <property type="entry name" value="4Fe-4S ferredoxins"/>
    <property type="match status" value="2"/>
</dbReference>
<dbReference type="GO" id="GO:0016491">
    <property type="term" value="F:oxidoreductase activity"/>
    <property type="evidence" value="ECO:0007669"/>
    <property type="project" value="UniProtKB-KW"/>
</dbReference>
<evidence type="ECO:0000256" key="1">
    <source>
        <dbReference type="ARBA" id="ARBA00022485"/>
    </source>
</evidence>
<dbReference type="InterPro" id="IPR017896">
    <property type="entry name" value="4Fe4S_Fe-S-bd"/>
</dbReference>
<dbReference type="PANTHER" id="PTHR24960:SF85">
    <property type="entry name" value="POLYFERREDOXIN PROTEIN VHUB"/>
    <property type="match status" value="1"/>
</dbReference>
<dbReference type="GO" id="GO:0046872">
    <property type="term" value="F:metal ion binding"/>
    <property type="evidence" value="ECO:0007669"/>
    <property type="project" value="UniProtKB-KW"/>
</dbReference>
<dbReference type="EMBL" id="LAZR01007822">
    <property type="protein sequence ID" value="KKM82697.1"/>
    <property type="molecule type" value="Genomic_DNA"/>
</dbReference>
<dbReference type="Gene3D" id="3.30.70.20">
    <property type="match status" value="2"/>
</dbReference>
<dbReference type="InterPro" id="IPR050157">
    <property type="entry name" value="PSI_iron-sulfur_center"/>
</dbReference>
<proteinExistence type="predicted"/>
<evidence type="ECO:0000256" key="5">
    <source>
        <dbReference type="ARBA" id="ARBA00023014"/>
    </source>
</evidence>
<dbReference type="InterPro" id="IPR003813">
    <property type="entry name" value="MvhD/FlpD"/>
</dbReference>
<accession>A0A0F9NMX8</accession>
<protein>
    <recommendedName>
        <fullName evidence="6">4Fe-4S ferredoxin-type domain-containing protein</fullName>
    </recommendedName>
</protein>
<dbReference type="GO" id="GO:0051539">
    <property type="term" value="F:4 iron, 4 sulfur cluster binding"/>
    <property type="evidence" value="ECO:0007669"/>
    <property type="project" value="UniProtKB-KW"/>
</dbReference>
<keyword evidence="3" id="KW-0560">Oxidoreductase</keyword>
<dbReference type="PROSITE" id="PS00198">
    <property type="entry name" value="4FE4S_FER_1"/>
    <property type="match status" value="2"/>
</dbReference>
<dbReference type="Pfam" id="PF02662">
    <property type="entry name" value="FlpD"/>
    <property type="match status" value="1"/>
</dbReference>
<evidence type="ECO:0000256" key="4">
    <source>
        <dbReference type="ARBA" id="ARBA00023004"/>
    </source>
</evidence>
<gene>
    <name evidence="7" type="ORF">LCGC14_1316950</name>
</gene>
<dbReference type="PROSITE" id="PS51379">
    <property type="entry name" value="4FE4S_FER_2"/>
    <property type="match status" value="3"/>
</dbReference>
<dbReference type="PANTHER" id="PTHR24960">
    <property type="entry name" value="PHOTOSYSTEM I IRON-SULFUR CENTER-RELATED"/>
    <property type="match status" value="1"/>
</dbReference>
<name>A0A0F9NMX8_9ZZZZ</name>